<sequence length="300" mass="33569">MPSKRRKTASKPKRATTKPKPELTALPPLPLEVLSHIVASLNPDTRTGRAALVDLLRVSACWEAAARTLYAKVRLNEDKLISVFLYGGVRRGNWDGDPVKGNLSKRTTRALGFIKRLHFVPPLSRDTLLLLLDEASRHKPRPLFPSVRYLHLVGSGVFSGLPPLSKDITLFDRPHVCVDGRSDTDWLVHHTRSFTNHASATRSIVGKLPASWESATIYDPQPFLFPGGACYQNTDQYYEWAKLLESKGPVPPLEMYLRPSAGTRLPAPEDVPIVLHVVKPEDNIPACLVCDRTWNTQFMR</sequence>
<dbReference type="AlphaFoldDB" id="A0AAF0YBV0"/>
<name>A0AAF0YBV0_9TREE</name>
<organism evidence="2 3">
    <name type="scientific">Vanrija pseudolonga</name>
    <dbReference type="NCBI Taxonomy" id="143232"/>
    <lineage>
        <taxon>Eukaryota</taxon>
        <taxon>Fungi</taxon>
        <taxon>Dikarya</taxon>
        <taxon>Basidiomycota</taxon>
        <taxon>Agaricomycotina</taxon>
        <taxon>Tremellomycetes</taxon>
        <taxon>Trichosporonales</taxon>
        <taxon>Trichosporonaceae</taxon>
        <taxon>Vanrija</taxon>
    </lineage>
</organism>
<proteinExistence type="predicted"/>
<evidence type="ECO:0000313" key="3">
    <source>
        <dbReference type="Proteomes" id="UP000827549"/>
    </source>
</evidence>
<accession>A0AAF0YBV0</accession>
<evidence type="ECO:0008006" key="4">
    <source>
        <dbReference type="Google" id="ProtNLM"/>
    </source>
</evidence>
<feature type="region of interest" description="Disordered" evidence="1">
    <location>
        <begin position="1"/>
        <end position="24"/>
    </location>
</feature>
<keyword evidence="3" id="KW-1185">Reference proteome</keyword>
<dbReference type="RefSeq" id="XP_062626800.1">
    <property type="nucleotide sequence ID" value="XM_062770816.1"/>
</dbReference>
<reference evidence="2" key="1">
    <citation type="submission" date="2023-10" db="EMBL/GenBank/DDBJ databases">
        <authorList>
            <person name="Noh H."/>
        </authorList>
    </citation>
    <scope>NUCLEOTIDE SEQUENCE</scope>
    <source>
        <strain evidence="2">DUCC4014</strain>
    </source>
</reference>
<gene>
    <name evidence="2" type="ORF">LOC62_03G004295</name>
</gene>
<dbReference type="Proteomes" id="UP000827549">
    <property type="component" value="Chromosome 3"/>
</dbReference>
<protein>
    <recommendedName>
        <fullName evidence="4">F-box domain-containing protein</fullName>
    </recommendedName>
</protein>
<dbReference type="GeneID" id="87807533"/>
<feature type="compositionally biased region" description="Basic residues" evidence="1">
    <location>
        <begin position="1"/>
        <end position="17"/>
    </location>
</feature>
<evidence type="ECO:0000313" key="2">
    <source>
        <dbReference type="EMBL" id="WOO80768.1"/>
    </source>
</evidence>
<evidence type="ECO:0000256" key="1">
    <source>
        <dbReference type="SAM" id="MobiDB-lite"/>
    </source>
</evidence>
<dbReference type="EMBL" id="CP086716">
    <property type="protein sequence ID" value="WOO80768.1"/>
    <property type="molecule type" value="Genomic_DNA"/>
</dbReference>